<proteinExistence type="predicted"/>
<evidence type="ECO:0000259" key="1">
    <source>
        <dbReference type="Pfam" id="PF13480"/>
    </source>
</evidence>
<organism evidence="2 3">
    <name type="scientific">Hwanghaeella grinnelliae</name>
    <dbReference type="NCBI Taxonomy" id="2500179"/>
    <lineage>
        <taxon>Bacteria</taxon>
        <taxon>Pseudomonadati</taxon>
        <taxon>Pseudomonadota</taxon>
        <taxon>Alphaproteobacteria</taxon>
        <taxon>Rhodospirillales</taxon>
        <taxon>Rhodospirillaceae</taxon>
        <taxon>Hwanghaeella</taxon>
    </lineage>
</organism>
<keyword evidence="2" id="KW-0808">Transferase</keyword>
<dbReference type="GO" id="GO:0016740">
    <property type="term" value="F:transferase activity"/>
    <property type="evidence" value="ECO:0007669"/>
    <property type="project" value="UniProtKB-KW"/>
</dbReference>
<dbReference type="Gene3D" id="3.40.630.30">
    <property type="match status" value="1"/>
</dbReference>
<sequence length="305" mass="33700">MIGNSPFDQPWWLDIAAPNGWDEVCIEENGASIARFPYLVPRAGSYGATISTMPPMTPWLGPSFAAMDGKPSTVLGRRQAALADMLERLPAAGYFQQDFHPAAEIFYPLTQAGFSVEPRLTYRLKDISDTDAVWGMFRENIRREIRKAQRQLTVVSDAPLDILVDLNAKTYRNQGKSVKTDPDLLGALAEAAAARECGTIMAAMDEAGQAHAALFLVWDQACAYYVHGGTDPETRTNGAMSLLLWNAIQTAAKNAEGFDFEGSMHAPIERYFRAFGGEQQVYWRVSKSTGLYRWAQAYRLARGGS</sequence>
<evidence type="ECO:0000313" key="3">
    <source>
        <dbReference type="Proteomes" id="UP000287447"/>
    </source>
</evidence>
<comment type="caution">
    <text evidence="2">The sequence shown here is derived from an EMBL/GenBank/DDBJ whole genome shotgun (WGS) entry which is preliminary data.</text>
</comment>
<accession>A0A437QQF3</accession>
<protein>
    <submittedName>
        <fullName evidence="2">GNAT family N-acetyltransferase</fullName>
    </submittedName>
</protein>
<name>A0A437QQF3_9PROT</name>
<dbReference type="RefSeq" id="WP_127766227.1">
    <property type="nucleotide sequence ID" value="NZ_SADE01000002.1"/>
</dbReference>
<reference evidence="3" key="1">
    <citation type="submission" date="2019-01" db="EMBL/GenBank/DDBJ databases">
        <title>Gri0909 isolated from a small marine red alga.</title>
        <authorList>
            <person name="Kim J."/>
            <person name="Jeong S.E."/>
            <person name="Jeon C.O."/>
        </authorList>
    </citation>
    <scope>NUCLEOTIDE SEQUENCE [LARGE SCALE GENOMIC DNA]</scope>
    <source>
        <strain evidence="3">Gri0909</strain>
    </source>
</reference>
<dbReference type="Pfam" id="PF13480">
    <property type="entry name" value="Acetyltransf_6"/>
    <property type="match status" value="1"/>
</dbReference>
<evidence type="ECO:0000313" key="2">
    <source>
        <dbReference type="EMBL" id="RVU36751.1"/>
    </source>
</evidence>
<dbReference type="EMBL" id="SADE01000002">
    <property type="protein sequence ID" value="RVU36751.1"/>
    <property type="molecule type" value="Genomic_DNA"/>
</dbReference>
<dbReference type="InterPro" id="IPR016181">
    <property type="entry name" value="Acyl_CoA_acyltransferase"/>
</dbReference>
<dbReference type="SUPFAM" id="SSF55729">
    <property type="entry name" value="Acyl-CoA N-acyltransferases (Nat)"/>
    <property type="match status" value="1"/>
</dbReference>
<feature type="domain" description="BioF2-like acetyltransferase" evidence="1">
    <location>
        <begin position="137"/>
        <end position="260"/>
    </location>
</feature>
<gene>
    <name evidence="2" type="ORF">EOI86_16430</name>
</gene>
<dbReference type="Proteomes" id="UP000287447">
    <property type="component" value="Unassembled WGS sequence"/>
</dbReference>
<keyword evidence="3" id="KW-1185">Reference proteome</keyword>
<dbReference type="OrthoDB" id="116151at2"/>
<dbReference type="AlphaFoldDB" id="A0A437QQF3"/>
<dbReference type="InterPro" id="IPR038740">
    <property type="entry name" value="BioF2-like_GNAT_dom"/>
</dbReference>